<name>A0A6P0C8Y6_9RHOB</name>
<accession>A0A6P0C8Y6</accession>
<dbReference type="Proteomes" id="UP000468591">
    <property type="component" value="Unassembled WGS sequence"/>
</dbReference>
<organism evidence="2 3">
    <name type="scientific">Sulfitobacter sediminilitoris</name>
    <dbReference type="NCBI Taxonomy" id="2698830"/>
    <lineage>
        <taxon>Bacteria</taxon>
        <taxon>Pseudomonadati</taxon>
        <taxon>Pseudomonadota</taxon>
        <taxon>Alphaproteobacteria</taxon>
        <taxon>Rhodobacterales</taxon>
        <taxon>Roseobacteraceae</taxon>
        <taxon>Sulfitobacter</taxon>
    </lineage>
</organism>
<dbReference type="AlphaFoldDB" id="A0A6P0C8Y6"/>
<keyword evidence="3" id="KW-1185">Reference proteome</keyword>
<evidence type="ECO:0000313" key="3">
    <source>
        <dbReference type="Proteomes" id="UP000468591"/>
    </source>
</evidence>
<comment type="caution">
    <text evidence="2">The sequence shown here is derived from an EMBL/GenBank/DDBJ whole genome shotgun (WGS) entry which is preliminary data.</text>
</comment>
<gene>
    <name evidence="2" type="ORF">GV827_09610</name>
</gene>
<reference evidence="2 3" key="1">
    <citation type="submission" date="2020-01" db="EMBL/GenBank/DDBJ databases">
        <title>Sulfitobacter sediminilitoris sp. nov., isolated from a tidal flat.</title>
        <authorList>
            <person name="Park S."/>
            <person name="Yoon J.-H."/>
        </authorList>
    </citation>
    <scope>NUCLEOTIDE SEQUENCE [LARGE SCALE GENOMIC DNA]</scope>
    <source>
        <strain evidence="2 3">JBTF-M27</strain>
    </source>
</reference>
<evidence type="ECO:0000313" key="2">
    <source>
        <dbReference type="EMBL" id="NEK22661.1"/>
    </source>
</evidence>
<proteinExistence type="predicted"/>
<protein>
    <submittedName>
        <fullName evidence="2">Uncharacterized protein</fullName>
    </submittedName>
</protein>
<dbReference type="EMBL" id="JAABNT010000005">
    <property type="protein sequence ID" value="NEK22661.1"/>
    <property type="molecule type" value="Genomic_DNA"/>
</dbReference>
<dbReference type="RefSeq" id="WP_164353596.1">
    <property type="nucleotide sequence ID" value="NZ_JAABNT010000005.1"/>
</dbReference>
<evidence type="ECO:0000256" key="1">
    <source>
        <dbReference type="SAM" id="MobiDB-lite"/>
    </source>
</evidence>
<sequence length="131" mass="14747">MRRFRAAMPGHPHGTLGGDFPEYHPDSKPLTTTEKGRLQRALEPVFKTAKDWDSLVRRLARRKYALRPQGRGLAIYTIPQGRHVCNTATIGYCNRALVKRFGAPMPGHPDGGDHIRSTVEDDQVFEVIERG</sequence>
<feature type="region of interest" description="Disordered" evidence="1">
    <location>
        <begin position="1"/>
        <end position="35"/>
    </location>
</feature>